<evidence type="ECO:0000313" key="3">
    <source>
        <dbReference type="Proteomes" id="UP001497644"/>
    </source>
</evidence>
<evidence type="ECO:0000313" key="2">
    <source>
        <dbReference type="EMBL" id="CAL1674285.1"/>
    </source>
</evidence>
<protein>
    <submittedName>
        <fullName evidence="2">Uncharacterized protein</fullName>
    </submittedName>
</protein>
<evidence type="ECO:0000256" key="1">
    <source>
        <dbReference type="SAM" id="MobiDB-lite"/>
    </source>
</evidence>
<dbReference type="EMBL" id="OZ034824">
    <property type="protein sequence ID" value="CAL1674285.1"/>
    <property type="molecule type" value="Genomic_DNA"/>
</dbReference>
<feature type="region of interest" description="Disordered" evidence="1">
    <location>
        <begin position="1"/>
        <end position="40"/>
    </location>
</feature>
<organism evidence="2 3">
    <name type="scientific">Lasius platythorax</name>
    <dbReference type="NCBI Taxonomy" id="488582"/>
    <lineage>
        <taxon>Eukaryota</taxon>
        <taxon>Metazoa</taxon>
        <taxon>Ecdysozoa</taxon>
        <taxon>Arthropoda</taxon>
        <taxon>Hexapoda</taxon>
        <taxon>Insecta</taxon>
        <taxon>Pterygota</taxon>
        <taxon>Neoptera</taxon>
        <taxon>Endopterygota</taxon>
        <taxon>Hymenoptera</taxon>
        <taxon>Apocrita</taxon>
        <taxon>Aculeata</taxon>
        <taxon>Formicoidea</taxon>
        <taxon>Formicidae</taxon>
        <taxon>Formicinae</taxon>
        <taxon>Lasius</taxon>
        <taxon>Lasius</taxon>
    </lineage>
</organism>
<accession>A0AAV2N3X4</accession>
<dbReference type="AlphaFoldDB" id="A0AAV2N3X4"/>
<proteinExistence type="predicted"/>
<gene>
    <name evidence="2" type="ORF">LPLAT_LOCUS983</name>
</gene>
<keyword evidence="3" id="KW-1185">Reference proteome</keyword>
<sequence>MSARFTNGNTTESDRADFHTCNSCVDSQRTNGTRLRPRAPLIEPSLRIGAEGDAVGVQKESTGLTS</sequence>
<name>A0AAV2N3X4_9HYME</name>
<dbReference type="Proteomes" id="UP001497644">
    <property type="component" value="Chromosome 1"/>
</dbReference>
<feature type="compositionally biased region" description="Polar residues" evidence="1">
    <location>
        <begin position="20"/>
        <end position="33"/>
    </location>
</feature>
<feature type="compositionally biased region" description="Polar residues" evidence="1">
    <location>
        <begin position="1"/>
        <end position="11"/>
    </location>
</feature>
<reference evidence="2 3" key="1">
    <citation type="submission" date="2024-04" db="EMBL/GenBank/DDBJ databases">
        <authorList>
            <consortium name="Molecular Ecology Group"/>
        </authorList>
    </citation>
    <scope>NUCLEOTIDE SEQUENCE [LARGE SCALE GENOMIC DNA]</scope>
</reference>